<dbReference type="InterPro" id="IPR000163">
    <property type="entry name" value="Prohibitin"/>
</dbReference>
<evidence type="ECO:0000259" key="1">
    <source>
        <dbReference type="SMART" id="SM00244"/>
    </source>
</evidence>
<dbReference type="SMART" id="SM00244">
    <property type="entry name" value="PHB"/>
    <property type="match status" value="1"/>
</dbReference>
<name>A0A8S5ULX3_9CAUD</name>
<dbReference type="EMBL" id="BK016109">
    <property type="protein sequence ID" value="DAF95485.1"/>
    <property type="molecule type" value="Genomic_DNA"/>
</dbReference>
<dbReference type="SUPFAM" id="SSF117892">
    <property type="entry name" value="Band 7/SPFH domain"/>
    <property type="match status" value="1"/>
</dbReference>
<dbReference type="PANTHER" id="PTHR42911">
    <property type="entry name" value="MODULATOR OF FTSH PROTEASE HFLC"/>
    <property type="match status" value="1"/>
</dbReference>
<dbReference type="PANTHER" id="PTHR42911:SF2">
    <property type="entry name" value="PROHIBITIN FAMILY PROTEIN"/>
    <property type="match status" value="1"/>
</dbReference>
<accession>A0A8S5ULX3</accession>
<sequence>MNKLNVSIISFVLLAIVAIFAIGSSIYSVDAGETAIVTKYGEIVDQKTSGLNFKSPVENVTFFSTREAKVDFGDFDKTSGDVISGLSAYTADQQTATVALTVTYQIHDPEQVYTRYKTTENMINTLLSPKVRQQLEIVFSKYTAQTAIQNRGEFGAALRSGIQDAFKGYPLIITDVQSVINFSKEYEARIEASVNKDVEIRNKERETRIAMEEARAQKARAEGEAAARLALAEGEAKQKVVQADADAHAIKVKGEAEAANVKAMADALAKNQELVALETAKRWDGKLPTYLPQGTMMPFINLPNMPQAVQK</sequence>
<dbReference type="Gene3D" id="3.30.479.30">
    <property type="entry name" value="Band 7 domain"/>
    <property type="match status" value="1"/>
</dbReference>
<evidence type="ECO:0000313" key="2">
    <source>
        <dbReference type="EMBL" id="DAF95485.1"/>
    </source>
</evidence>
<proteinExistence type="predicted"/>
<dbReference type="InterPro" id="IPR001107">
    <property type="entry name" value="Band_7"/>
</dbReference>
<reference evidence="2" key="1">
    <citation type="journal article" date="2021" name="Proc. Natl. Acad. Sci. U.S.A.">
        <title>A Catalog of Tens of Thousands of Viruses from Human Metagenomes Reveals Hidden Associations with Chronic Diseases.</title>
        <authorList>
            <person name="Tisza M.J."/>
            <person name="Buck C.B."/>
        </authorList>
    </citation>
    <scope>NUCLEOTIDE SEQUENCE</scope>
    <source>
        <strain evidence="2">CtCo31</strain>
    </source>
</reference>
<dbReference type="GO" id="GO:0016020">
    <property type="term" value="C:membrane"/>
    <property type="evidence" value="ECO:0007669"/>
    <property type="project" value="InterPro"/>
</dbReference>
<dbReference type="InterPro" id="IPR036013">
    <property type="entry name" value="Band_7/SPFH_dom_sf"/>
</dbReference>
<dbReference type="Pfam" id="PF01145">
    <property type="entry name" value="Band_7"/>
    <property type="match status" value="1"/>
</dbReference>
<organism evidence="2">
    <name type="scientific">Myoviridae sp. ctCo31</name>
    <dbReference type="NCBI Taxonomy" id="2825053"/>
    <lineage>
        <taxon>Viruses</taxon>
        <taxon>Duplodnaviria</taxon>
        <taxon>Heunggongvirae</taxon>
        <taxon>Uroviricota</taxon>
        <taxon>Caudoviricetes</taxon>
    </lineage>
</organism>
<protein>
    <submittedName>
        <fullName evidence="2">High frequency of lysogenization C protein</fullName>
    </submittedName>
</protein>
<feature type="domain" description="Band 7" evidence="1">
    <location>
        <begin position="24"/>
        <end position="194"/>
    </location>
</feature>
<dbReference type="CDD" id="cd03401">
    <property type="entry name" value="SPFH_prohibitin"/>
    <property type="match status" value="1"/>
</dbReference>